<dbReference type="AlphaFoldDB" id="X1I0R0"/>
<feature type="non-terminal residue" evidence="1">
    <location>
        <position position="1"/>
    </location>
</feature>
<accession>X1I0R0</accession>
<gene>
    <name evidence="1" type="ORF">S03H2_42194</name>
</gene>
<reference evidence="1" key="1">
    <citation type="journal article" date="2014" name="Front. Microbiol.">
        <title>High frequency of phylogenetically diverse reductive dehalogenase-homologous genes in deep subseafloor sedimentary metagenomes.</title>
        <authorList>
            <person name="Kawai M."/>
            <person name="Futagami T."/>
            <person name="Toyoda A."/>
            <person name="Takaki Y."/>
            <person name="Nishi S."/>
            <person name="Hori S."/>
            <person name="Arai W."/>
            <person name="Tsubouchi T."/>
            <person name="Morono Y."/>
            <person name="Uchiyama I."/>
            <person name="Ito T."/>
            <person name="Fujiyama A."/>
            <person name="Inagaki F."/>
            <person name="Takami H."/>
        </authorList>
    </citation>
    <scope>NUCLEOTIDE SEQUENCE</scope>
    <source>
        <strain evidence="1">Expedition CK06-06</strain>
    </source>
</reference>
<evidence type="ECO:0000313" key="1">
    <source>
        <dbReference type="EMBL" id="GAH75307.1"/>
    </source>
</evidence>
<protein>
    <submittedName>
        <fullName evidence="1">Uncharacterized protein</fullName>
    </submittedName>
</protein>
<sequence length="156" mass="18243">LKLSASELEEVLKLIFRFQQLFSSDFDGYYLCKKWRNNKTFLILKPKSEGNDISSLEPKEIEIVRDHVKLLSDIAYYFQRVKIGKGFNLKRNGTELSRKVKEFKKSHPYFFESKGNGLVYPSKLAIDAGNLILSYDRSKRSFSQLKIGDYTIKIMR</sequence>
<comment type="caution">
    <text evidence="1">The sequence shown here is derived from an EMBL/GenBank/DDBJ whole genome shotgun (WGS) entry which is preliminary data.</text>
</comment>
<proteinExistence type="predicted"/>
<dbReference type="EMBL" id="BARU01026250">
    <property type="protein sequence ID" value="GAH75307.1"/>
    <property type="molecule type" value="Genomic_DNA"/>
</dbReference>
<name>X1I0R0_9ZZZZ</name>
<organism evidence="1">
    <name type="scientific">marine sediment metagenome</name>
    <dbReference type="NCBI Taxonomy" id="412755"/>
    <lineage>
        <taxon>unclassified sequences</taxon>
        <taxon>metagenomes</taxon>
        <taxon>ecological metagenomes</taxon>
    </lineage>
</organism>